<feature type="region of interest" description="Disordered" evidence="1">
    <location>
        <begin position="31"/>
        <end position="87"/>
    </location>
</feature>
<organism evidence="2 3">
    <name type="scientific">Theobroma cacao</name>
    <name type="common">Cacao</name>
    <name type="synonym">Cocoa</name>
    <dbReference type="NCBI Taxonomy" id="3641"/>
    <lineage>
        <taxon>Eukaryota</taxon>
        <taxon>Viridiplantae</taxon>
        <taxon>Streptophyta</taxon>
        <taxon>Embryophyta</taxon>
        <taxon>Tracheophyta</taxon>
        <taxon>Spermatophyta</taxon>
        <taxon>Magnoliopsida</taxon>
        <taxon>eudicotyledons</taxon>
        <taxon>Gunneridae</taxon>
        <taxon>Pentapetalae</taxon>
        <taxon>rosids</taxon>
        <taxon>malvids</taxon>
        <taxon>Malvales</taxon>
        <taxon>Malvaceae</taxon>
        <taxon>Byttnerioideae</taxon>
        <taxon>Theobroma</taxon>
    </lineage>
</organism>
<reference evidence="3" key="2">
    <citation type="submission" date="2025-08" db="UniProtKB">
        <authorList>
            <consortium name="RefSeq"/>
        </authorList>
    </citation>
    <scope>IDENTIFICATION</scope>
</reference>
<dbReference type="KEGG" id="tcc:18607162"/>
<protein>
    <submittedName>
        <fullName evidence="3">Uncharacterized protein LOC18607162 isoform X1</fullName>
    </submittedName>
</protein>
<evidence type="ECO:0000313" key="2">
    <source>
        <dbReference type="Proteomes" id="UP000694886"/>
    </source>
</evidence>
<accession>A0AB32VVR3</accession>
<dbReference type="GeneID" id="18607162"/>
<dbReference type="AlphaFoldDB" id="A0AB32VVR3"/>
<feature type="compositionally biased region" description="Basic residues" evidence="1">
    <location>
        <begin position="7"/>
        <end position="16"/>
    </location>
</feature>
<feature type="compositionally biased region" description="Polar residues" evidence="1">
    <location>
        <begin position="56"/>
        <end position="69"/>
    </location>
</feature>
<dbReference type="Gramene" id="Tc02v2_t001710.2">
    <property type="protein sequence ID" value="Tc02v2_p001710.2"/>
    <property type="gene ID" value="Tc02v2_g001710"/>
</dbReference>
<feature type="compositionally biased region" description="Basic and acidic residues" evidence="1">
    <location>
        <begin position="71"/>
        <end position="87"/>
    </location>
</feature>
<dbReference type="RefSeq" id="XP_017970838.1">
    <property type="nucleotide sequence ID" value="XM_018115349.1"/>
</dbReference>
<sequence length="156" mass="18339">MRFENVKKRKLKKKKMESHVNEYSEVKEALLLEVKRSEPMKDSGSLRRRRRRDPHSGTSGSEFTATTGISEAKKKPSNRRHDSESDVERQLLEAMMEIVGLKAKKKTSNRRHESKSDLKRQLLEARMEILGLKVLYFTHSNYSFSKFFFAFLFLLL</sequence>
<evidence type="ECO:0000256" key="1">
    <source>
        <dbReference type="SAM" id="MobiDB-lite"/>
    </source>
</evidence>
<evidence type="ECO:0000313" key="3">
    <source>
        <dbReference type="RefSeq" id="XP_017970838.1"/>
    </source>
</evidence>
<name>A0AB32VVR3_THECC</name>
<gene>
    <name evidence="3" type="primary">LOC18607162</name>
</gene>
<reference evidence="2" key="1">
    <citation type="journal article" date="1997" name="Nucleic Acids Res.">
        <title>tRNAscan-SE: a program for improved detection of transfer RNA genes in genomic sequence.</title>
        <authorList>
            <person name="Lowe T.M."/>
            <person name="Eddy S.R."/>
        </authorList>
    </citation>
    <scope>NUCLEOTIDE SEQUENCE [LARGE SCALE GENOMIC DNA]</scope>
    <source>
        <strain evidence="2">r\B97-61/B2</strain>
    </source>
</reference>
<dbReference type="Proteomes" id="UP000694886">
    <property type="component" value="Chromosome 2"/>
</dbReference>
<feature type="region of interest" description="Disordered" evidence="1">
    <location>
        <begin position="1"/>
        <end position="20"/>
    </location>
</feature>
<proteinExistence type="predicted"/>
<feature type="compositionally biased region" description="Basic and acidic residues" evidence="1">
    <location>
        <begin position="31"/>
        <end position="45"/>
    </location>
</feature>